<feature type="transmembrane region" description="Helical" evidence="12">
    <location>
        <begin position="1155"/>
        <end position="1176"/>
    </location>
</feature>
<keyword evidence="16" id="KW-1185">Reference proteome</keyword>
<evidence type="ECO:0000313" key="15">
    <source>
        <dbReference type="EMBL" id="CAD6196556.1"/>
    </source>
</evidence>
<evidence type="ECO:0000256" key="5">
    <source>
        <dbReference type="ARBA" id="ARBA00022989"/>
    </source>
</evidence>
<feature type="transmembrane region" description="Helical" evidence="12">
    <location>
        <begin position="291"/>
        <end position="310"/>
    </location>
</feature>
<dbReference type="Proteomes" id="UP000835052">
    <property type="component" value="Unassembled WGS sequence"/>
</dbReference>
<feature type="domain" description="Cation/H+ exchanger transmembrane" evidence="14">
    <location>
        <begin position="52"/>
        <end position="445"/>
    </location>
</feature>
<comment type="caution">
    <text evidence="15">The sequence shown here is derived from an EMBL/GenBank/DDBJ whole genome shotgun (WGS) entry which is preliminary data.</text>
</comment>
<feature type="transmembrane region" description="Helical" evidence="12">
    <location>
        <begin position="1226"/>
        <end position="1246"/>
    </location>
</feature>
<dbReference type="InterPro" id="IPR018422">
    <property type="entry name" value="Cation/H_exchanger_CPA1"/>
</dbReference>
<organism evidence="15 16">
    <name type="scientific">Caenorhabditis auriculariae</name>
    <dbReference type="NCBI Taxonomy" id="2777116"/>
    <lineage>
        <taxon>Eukaryota</taxon>
        <taxon>Metazoa</taxon>
        <taxon>Ecdysozoa</taxon>
        <taxon>Nematoda</taxon>
        <taxon>Chromadorea</taxon>
        <taxon>Rhabditida</taxon>
        <taxon>Rhabditina</taxon>
        <taxon>Rhabditomorpha</taxon>
        <taxon>Rhabditoidea</taxon>
        <taxon>Rhabditidae</taxon>
        <taxon>Peloderinae</taxon>
        <taxon>Caenorhabditis</taxon>
    </lineage>
</organism>
<keyword evidence="6" id="KW-0915">Sodium</keyword>
<evidence type="ECO:0000256" key="6">
    <source>
        <dbReference type="ARBA" id="ARBA00023053"/>
    </source>
</evidence>
<evidence type="ECO:0000256" key="4">
    <source>
        <dbReference type="ARBA" id="ARBA00022692"/>
    </source>
</evidence>
<dbReference type="CDD" id="cd11492">
    <property type="entry name" value="SLC5sbd_NIS-SMVT"/>
    <property type="match status" value="1"/>
</dbReference>
<evidence type="ECO:0000256" key="10">
    <source>
        <dbReference type="RuleBase" id="RU003722"/>
    </source>
</evidence>
<keyword evidence="5 12" id="KW-1133">Transmembrane helix</keyword>
<dbReference type="NCBIfam" id="TIGR00813">
    <property type="entry name" value="sss"/>
    <property type="match status" value="1"/>
</dbReference>
<dbReference type="EMBL" id="CAJGYM010000074">
    <property type="protein sequence ID" value="CAD6196556.1"/>
    <property type="molecule type" value="Genomic_DNA"/>
</dbReference>
<comment type="similarity">
    <text evidence="10">Belongs to the monovalent cation:proton antiporter 1 (CPA1) transporter (TC 2.A.36) family.</text>
</comment>
<reference evidence="15" key="1">
    <citation type="submission" date="2020-10" db="EMBL/GenBank/DDBJ databases">
        <authorList>
            <person name="Kikuchi T."/>
        </authorList>
    </citation>
    <scope>NUCLEOTIDE SEQUENCE</scope>
    <source>
        <strain evidence="15">NKZ352</strain>
    </source>
</reference>
<keyword evidence="3 10" id="KW-0813">Transport</keyword>
<feature type="transmembrane region" description="Helical" evidence="12">
    <location>
        <begin position="131"/>
        <end position="159"/>
    </location>
</feature>
<dbReference type="Pfam" id="PF00999">
    <property type="entry name" value="Na_H_Exchanger"/>
    <property type="match status" value="1"/>
</dbReference>
<evidence type="ECO:0000256" key="12">
    <source>
        <dbReference type="SAM" id="Phobius"/>
    </source>
</evidence>
<dbReference type="GO" id="GO:0051453">
    <property type="term" value="P:regulation of intracellular pH"/>
    <property type="evidence" value="ECO:0007669"/>
    <property type="project" value="TreeGrafter"/>
</dbReference>
<feature type="transmembrane region" description="Helical" evidence="12">
    <location>
        <begin position="428"/>
        <end position="450"/>
    </location>
</feature>
<dbReference type="Gene3D" id="1.20.1730.10">
    <property type="entry name" value="Sodium/glucose cotransporter"/>
    <property type="match status" value="1"/>
</dbReference>
<dbReference type="PRINTS" id="PR01084">
    <property type="entry name" value="NAHEXCHNGR"/>
</dbReference>
<dbReference type="GO" id="GO:0015385">
    <property type="term" value="F:sodium:proton antiporter activity"/>
    <property type="evidence" value="ECO:0007669"/>
    <property type="project" value="InterPro"/>
</dbReference>
<dbReference type="Gene3D" id="6.10.140.1330">
    <property type="match status" value="1"/>
</dbReference>
<evidence type="ECO:0000256" key="13">
    <source>
        <dbReference type="SAM" id="SignalP"/>
    </source>
</evidence>
<gene>
    <name evidence="15" type="ORF">CAUJ_LOCUS12470</name>
</gene>
<keyword evidence="10" id="KW-0050">Antiport</keyword>
<evidence type="ECO:0000256" key="2">
    <source>
        <dbReference type="ARBA" id="ARBA00006434"/>
    </source>
</evidence>
<dbReference type="InterPro" id="IPR038377">
    <property type="entry name" value="Na/Glc_symporter_sf"/>
</dbReference>
<feature type="transmembrane region" description="Helical" evidence="12">
    <location>
        <begin position="322"/>
        <end position="342"/>
    </location>
</feature>
<feature type="transmembrane region" description="Helical" evidence="12">
    <location>
        <begin position="955"/>
        <end position="972"/>
    </location>
</feature>
<keyword evidence="7 10" id="KW-0406">Ion transport</keyword>
<name>A0A8S1HQN6_9PELO</name>
<dbReference type="PROSITE" id="PS50283">
    <property type="entry name" value="NA_SOLUT_SYMP_3"/>
    <property type="match status" value="1"/>
</dbReference>
<feature type="transmembrane region" description="Helical" evidence="12">
    <location>
        <begin position="795"/>
        <end position="816"/>
    </location>
</feature>
<keyword evidence="13" id="KW-0732">Signal</keyword>
<feature type="transmembrane region" description="Helical" evidence="12">
    <location>
        <begin position="715"/>
        <end position="737"/>
    </location>
</feature>
<keyword evidence="9 10" id="KW-0739">Sodium transport</keyword>
<keyword evidence="4 10" id="KW-0812">Transmembrane</keyword>
<feature type="transmembrane region" description="Helical" evidence="12">
    <location>
        <begin position="764"/>
        <end position="783"/>
    </location>
</feature>
<protein>
    <recommendedName>
        <fullName evidence="10">Sodium/hydrogen exchanger</fullName>
    </recommendedName>
</protein>
<accession>A0A8S1HQN6</accession>
<dbReference type="OrthoDB" id="6132759at2759"/>
<feature type="transmembrane region" description="Helical" evidence="12">
    <location>
        <begin position="103"/>
        <end position="119"/>
    </location>
</feature>
<feature type="transmembrane region" description="Helical" evidence="12">
    <location>
        <begin position="836"/>
        <end position="861"/>
    </location>
</feature>
<comment type="similarity">
    <text evidence="2">Belongs to the sodium:solute symporter (SSF) (TC 2.A.21) family.</text>
</comment>
<evidence type="ECO:0000256" key="7">
    <source>
        <dbReference type="ARBA" id="ARBA00023065"/>
    </source>
</evidence>
<evidence type="ECO:0000256" key="8">
    <source>
        <dbReference type="ARBA" id="ARBA00023136"/>
    </source>
</evidence>
<dbReference type="PANTHER" id="PTHR10110:SF98">
    <property type="entry name" value="SODIUM_HYDROGEN EXCHANGER"/>
    <property type="match status" value="1"/>
</dbReference>
<feature type="transmembrane region" description="Helical" evidence="12">
    <location>
        <begin position="354"/>
        <end position="378"/>
    </location>
</feature>
<dbReference type="GO" id="GO:0005886">
    <property type="term" value="C:plasma membrane"/>
    <property type="evidence" value="ECO:0007669"/>
    <property type="project" value="TreeGrafter"/>
</dbReference>
<feature type="transmembrane region" description="Helical" evidence="12">
    <location>
        <begin position="1123"/>
        <end position="1148"/>
    </location>
</feature>
<dbReference type="PANTHER" id="PTHR10110">
    <property type="entry name" value="SODIUM/HYDROGEN EXCHANGER"/>
    <property type="match status" value="1"/>
</dbReference>
<sequence>MRRLLLIFLLICYATTNQIVDEHGQEVLKDFQLFTWKWEEVNQVYLITVWLLIASLAKILFKLLKPISQWLPESSLLIIVGLILGFLLHQTRFSGVTLDSKTFFLYLLPPIIFDAGYFMPNRALFENFDSVMLFAVLGTLWNTFSIGISLLLMCQYGLFSMSFTTFEIFVFAALISAVDPVAVIAVFEEIQVNEFLFINVFGEALFNDGVTVVLYQMFKSFALVGSEHLSISDYLTGGLSFFVVALGGAAIGLIFALITSLATKYTNEVKILAPVFIFILPYMGYLTAEMVSLSSIIAIAVCGMVMKQYVKGNISQAAANSVKYFIKMLAQSTETVIFMFLGLSTIASPHHFDFTFIIATVLFCLLYRAVGIVIQCYFLKTFRGRKFSKVDQFIMSYGGLRGAIAYGLVVSMPASINAKPMFVTTTIIVIYFTVFLQGITIRPLVTYLNVKRKEDRQATMAESVYVKYLDYMMSGVEDIAGQKGHYTFIENFERFNAKVIKPVLMRNEKKQSFDATTIVRAYEKITLEDAMNLANLRHSIENKRLEKIKSDARIANVSSNQIAPELTVTPKDIQLRRFMDSGENIDTLYSLFSDLLDRKLSEMTSKKVETSAVDGEDDIKDDYMKEIEGSRPNLQALHKSSDNLPSDVRFRQGRRQSTGDLETAKKAADFNVRCVRSAFCGWKILNRNVKTFQRQYRRGYCREEPNMSKDVSLSWLDYAIFAASIGLSLGTGIYHAIKSRIVLRRGDRTAKEEYLMGGRQLPPLPVALSLLTTFLSGILMLGVPAEMFQRGVQIWLNFVIGVASSIITCFVFLPVFHKMKSTCLHEYFIHRYNSLLIRRMFSALFLLFTITYMAVVVYAPSVALSPVLQIDKFWLILIFGCTTTLYTCIGGIKAVVWTDSLQAVLMYSGVLLLIIKGLSHPRVGGFGRVWEIASESGRLSEFVRLDWRIDQYNSLWINMFSGTIVWLASFGVNQLAIQRYASLPSLKQAQSIILFTLAPFTVLCSIVAFVGFIALAYFYNCNPIESGEIKEVDHITILFARDILQPTPGLFGLYVSCIMSATLSTLSSGMNSMAAAIYEDFLKNSLDGKITDTAATRLNKLIVLACGVISTALAFAAEPLGGILRVCISVMGAMSGPMVAIFVMALFMPRTGTAATLYSFIISNAITLVLCIANYVQDPYKELFLPTNTSSWGCDGNNDFSIRVQPVYDAHYGNPDALFISRISTYAYAGVGFVLMLATGYIFSFFEKPTHSVEKISHLTFAGRNEPWPENRHEFDHFLSETKA</sequence>
<evidence type="ECO:0000256" key="1">
    <source>
        <dbReference type="ARBA" id="ARBA00004141"/>
    </source>
</evidence>
<keyword evidence="8 12" id="KW-0472">Membrane</keyword>
<evidence type="ECO:0000256" key="11">
    <source>
        <dbReference type="SAM" id="MobiDB-lite"/>
    </source>
</evidence>
<feature type="transmembrane region" description="Helical" evidence="12">
    <location>
        <begin position="992"/>
        <end position="1019"/>
    </location>
</feature>
<evidence type="ECO:0000256" key="3">
    <source>
        <dbReference type="ARBA" id="ARBA00022448"/>
    </source>
</evidence>
<feature type="transmembrane region" description="Helical" evidence="12">
    <location>
        <begin position="73"/>
        <end position="91"/>
    </location>
</feature>
<dbReference type="Pfam" id="PF00474">
    <property type="entry name" value="SSF"/>
    <property type="match status" value="1"/>
</dbReference>
<evidence type="ECO:0000259" key="14">
    <source>
        <dbReference type="Pfam" id="PF00999"/>
    </source>
</evidence>
<feature type="transmembrane region" description="Helical" evidence="12">
    <location>
        <begin position="165"/>
        <end position="187"/>
    </location>
</feature>
<feature type="signal peptide" evidence="13">
    <location>
        <begin position="1"/>
        <end position="16"/>
    </location>
</feature>
<dbReference type="GO" id="GO:0015386">
    <property type="term" value="F:potassium:proton antiporter activity"/>
    <property type="evidence" value="ECO:0007669"/>
    <property type="project" value="TreeGrafter"/>
</dbReference>
<evidence type="ECO:0000313" key="16">
    <source>
        <dbReference type="Proteomes" id="UP000835052"/>
    </source>
</evidence>
<feature type="transmembrane region" description="Helical" evidence="12">
    <location>
        <begin position="42"/>
        <end position="61"/>
    </location>
</feature>
<evidence type="ECO:0000256" key="9">
    <source>
        <dbReference type="ARBA" id="ARBA00023201"/>
    </source>
</evidence>
<dbReference type="GO" id="GO:0098719">
    <property type="term" value="P:sodium ion import across plasma membrane"/>
    <property type="evidence" value="ECO:0007669"/>
    <property type="project" value="TreeGrafter"/>
</dbReference>
<dbReference type="InterPro" id="IPR004709">
    <property type="entry name" value="NaH_exchanger"/>
</dbReference>
<dbReference type="InterPro" id="IPR001734">
    <property type="entry name" value="Na/solute_symporter"/>
</dbReference>
<dbReference type="NCBIfam" id="TIGR00840">
    <property type="entry name" value="b_cpa1"/>
    <property type="match status" value="1"/>
</dbReference>
<feature type="region of interest" description="Disordered" evidence="11">
    <location>
        <begin position="630"/>
        <end position="662"/>
    </location>
</feature>
<proteinExistence type="inferred from homology"/>
<dbReference type="InterPro" id="IPR006153">
    <property type="entry name" value="Cation/H_exchanger_TM"/>
</dbReference>
<feature type="transmembrane region" description="Helical" evidence="12">
    <location>
        <begin position="1098"/>
        <end position="1117"/>
    </location>
</feature>
<comment type="subcellular location">
    <subcellularLocation>
        <location evidence="1">Membrane</location>
        <topology evidence="1">Multi-pass membrane protein</topology>
    </subcellularLocation>
</comment>
<feature type="chain" id="PRO_5035927432" description="Sodium/hydrogen exchanger" evidence="13">
    <location>
        <begin position="17"/>
        <end position="1284"/>
    </location>
</feature>
<feature type="transmembrane region" description="Helical" evidence="12">
    <location>
        <begin position="238"/>
        <end position="262"/>
    </location>
</feature>
<feature type="transmembrane region" description="Helical" evidence="12">
    <location>
        <begin position="873"/>
        <end position="896"/>
    </location>
</feature>